<dbReference type="PATRIC" id="fig|679936.5.peg.1239"/>
<dbReference type="Proteomes" id="UP000005439">
    <property type="component" value="Chromosome"/>
</dbReference>
<organism evidence="2 3">
    <name type="scientific">Sulfobacillus acidophilus (strain ATCC 700253 / DSM 10332 / NAL)</name>
    <dbReference type="NCBI Taxonomy" id="679936"/>
    <lineage>
        <taxon>Bacteria</taxon>
        <taxon>Bacillati</taxon>
        <taxon>Bacillota</taxon>
        <taxon>Clostridia</taxon>
        <taxon>Eubacteriales</taxon>
        <taxon>Clostridiales Family XVII. Incertae Sedis</taxon>
        <taxon>Sulfobacillus</taxon>
    </lineage>
</organism>
<evidence type="ECO:0000313" key="2">
    <source>
        <dbReference type="EMBL" id="AEW04679.1"/>
    </source>
</evidence>
<keyword evidence="1" id="KW-0472">Membrane</keyword>
<evidence type="ECO:0000313" key="3">
    <source>
        <dbReference type="Proteomes" id="UP000005439"/>
    </source>
</evidence>
<dbReference type="KEGG" id="sap:Sulac_1179"/>
<protein>
    <submittedName>
        <fullName evidence="2">Uncharacterized protein</fullName>
    </submittedName>
</protein>
<sequence>MLRVARISSPQIITLPRSAYLRWGWRLWRRWGHRRRRRFEGTRPRERSVDASAIRIRRWIWGVSAGLLLVFGLDAGWGFTPAPAMTTIHWSVAASARLRQATRLIDKTQQAIAEQHWGWLRRHALRGRYPVVLPTVGLEGAYQQTHTWRVWPAGPLDVVVQSHHQPLLLQQPVEYANGTIHRWILWWTNGQWQIGV</sequence>
<dbReference type="HOGENOM" id="CLU_1389596_0_0_9"/>
<reference evidence="3" key="1">
    <citation type="submission" date="2011-12" db="EMBL/GenBank/DDBJ databases">
        <title>The complete genome of chromosome of Sulfobacillus acidophilus DSM 10332.</title>
        <authorList>
            <person name="Lucas S."/>
            <person name="Han J."/>
            <person name="Lapidus A."/>
            <person name="Bruce D."/>
            <person name="Goodwin L."/>
            <person name="Pitluck S."/>
            <person name="Peters L."/>
            <person name="Kyrpides N."/>
            <person name="Mavromatis K."/>
            <person name="Ivanova N."/>
            <person name="Mikhailova N."/>
            <person name="Chertkov O."/>
            <person name="Saunders E."/>
            <person name="Detter J.C."/>
            <person name="Tapia R."/>
            <person name="Han C."/>
            <person name="Land M."/>
            <person name="Hauser L."/>
            <person name="Markowitz V."/>
            <person name="Cheng J.-F."/>
            <person name="Hugenholtz P."/>
            <person name="Woyke T."/>
            <person name="Wu D."/>
            <person name="Pukall R."/>
            <person name="Gehrich-Schroeter G."/>
            <person name="Schneider S."/>
            <person name="Klenk H.-P."/>
            <person name="Eisen J.A."/>
        </authorList>
    </citation>
    <scope>NUCLEOTIDE SEQUENCE [LARGE SCALE GENOMIC DNA]</scope>
    <source>
        <strain evidence="3">ATCC 700253 / DSM 10332 / NAL</strain>
    </source>
</reference>
<dbReference type="EMBL" id="CP003179">
    <property type="protein sequence ID" value="AEW04679.1"/>
    <property type="molecule type" value="Genomic_DNA"/>
</dbReference>
<evidence type="ECO:0000256" key="1">
    <source>
        <dbReference type="SAM" id="Phobius"/>
    </source>
</evidence>
<feature type="transmembrane region" description="Helical" evidence="1">
    <location>
        <begin position="59"/>
        <end position="79"/>
    </location>
</feature>
<keyword evidence="1" id="KW-1133">Transmembrane helix</keyword>
<dbReference type="STRING" id="679936.Sulac_1179"/>
<gene>
    <name evidence="2" type="ordered locus">Sulac_1179</name>
</gene>
<dbReference type="AlphaFoldDB" id="G8TUN2"/>
<reference evidence="2 3" key="2">
    <citation type="journal article" date="2012" name="Stand. Genomic Sci.">
        <title>Complete genome sequence of the moderately thermophilic mineral-sulfide-oxidizing firmicute Sulfobacillus acidophilus type strain (NAL(T)).</title>
        <authorList>
            <person name="Anderson I."/>
            <person name="Chertkov O."/>
            <person name="Chen A."/>
            <person name="Saunders E."/>
            <person name="Lapidus A."/>
            <person name="Nolan M."/>
            <person name="Lucas S."/>
            <person name="Hammon N."/>
            <person name="Deshpande S."/>
            <person name="Cheng J.F."/>
            <person name="Han C."/>
            <person name="Tapia R."/>
            <person name="Goodwin L.A."/>
            <person name="Pitluck S."/>
            <person name="Liolios K."/>
            <person name="Pagani I."/>
            <person name="Ivanova N."/>
            <person name="Mikhailova N."/>
            <person name="Pati A."/>
            <person name="Palaniappan K."/>
            <person name="Land M."/>
            <person name="Pan C."/>
            <person name="Rohde M."/>
            <person name="Pukall R."/>
            <person name="Goker M."/>
            <person name="Detter J.C."/>
            <person name="Woyke T."/>
            <person name="Bristow J."/>
            <person name="Eisen J.A."/>
            <person name="Markowitz V."/>
            <person name="Hugenholtz P."/>
            <person name="Kyrpides N.C."/>
            <person name="Klenk H.P."/>
            <person name="Mavromatis K."/>
        </authorList>
    </citation>
    <scope>NUCLEOTIDE SEQUENCE [LARGE SCALE GENOMIC DNA]</scope>
    <source>
        <strain evidence="3">ATCC 700253 / DSM 10332 / NAL</strain>
    </source>
</reference>
<accession>G8TUN2</accession>
<keyword evidence="1" id="KW-0812">Transmembrane</keyword>
<keyword evidence="3" id="KW-1185">Reference proteome</keyword>
<name>G8TUN2_SULAD</name>
<proteinExistence type="predicted"/>